<protein>
    <recommendedName>
        <fullName evidence="1">N-acetyltransferase domain-containing protein</fullName>
    </recommendedName>
</protein>
<dbReference type="GO" id="GO:0006048">
    <property type="term" value="P:UDP-N-acetylglucosamine biosynthetic process"/>
    <property type="evidence" value="ECO:0007669"/>
    <property type="project" value="UniProtKB-UniPathway"/>
</dbReference>
<dbReference type="InterPro" id="IPR016181">
    <property type="entry name" value="Acyl_CoA_acyltransferase"/>
</dbReference>
<dbReference type="CDD" id="cd04301">
    <property type="entry name" value="NAT_SF"/>
    <property type="match status" value="1"/>
</dbReference>
<name>A0A4S2N5Z1_9PEZI</name>
<organism evidence="2 3">
    <name type="scientific">Ascodesmis nigricans</name>
    <dbReference type="NCBI Taxonomy" id="341454"/>
    <lineage>
        <taxon>Eukaryota</taxon>
        <taxon>Fungi</taxon>
        <taxon>Dikarya</taxon>
        <taxon>Ascomycota</taxon>
        <taxon>Pezizomycotina</taxon>
        <taxon>Pezizomycetes</taxon>
        <taxon>Pezizales</taxon>
        <taxon>Ascodesmidaceae</taxon>
        <taxon>Ascodesmis</taxon>
    </lineage>
</organism>
<dbReference type="InterPro" id="IPR000182">
    <property type="entry name" value="GNAT_dom"/>
</dbReference>
<dbReference type="UniPathway" id="UPA00113">
    <property type="reaction ID" value="UER00529"/>
</dbReference>
<keyword evidence="3" id="KW-1185">Reference proteome</keyword>
<dbReference type="AlphaFoldDB" id="A0A4S2N5Z1"/>
<proteinExistence type="predicted"/>
<dbReference type="GO" id="GO:0016747">
    <property type="term" value="F:acyltransferase activity, transferring groups other than amino-acyl groups"/>
    <property type="evidence" value="ECO:0007669"/>
    <property type="project" value="InterPro"/>
</dbReference>
<gene>
    <name evidence="2" type="ORF">EX30DRAFT_360683</name>
</gene>
<feature type="domain" description="N-acetyltransferase" evidence="1">
    <location>
        <begin position="37"/>
        <end position="185"/>
    </location>
</feature>
<evidence type="ECO:0000313" key="2">
    <source>
        <dbReference type="EMBL" id="TGZ84670.1"/>
    </source>
</evidence>
<dbReference type="InParanoid" id="A0A4S2N5Z1"/>
<dbReference type="Gene3D" id="3.40.630.30">
    <property type="match status" value="1"/>
</dbReference>
<dbReference type="EMBL" id="ML220112">
    <property type="protein sequence ID" value="TGZ84670.1"/>
    <property type="molecule type" value="Genomic_DNA"/>
</dbReference>
<reference evidence="2 3" key="1">
    <citation type="submission" date="2019-04" db="EMBL/GenBank/DDBJ databases">
        <title>Comparative genomics and transcriptomics to analyze fruiting body development in filamentous ascomycetes.</title>
        <authorList>
            <consortium name="DOE Joint Genome Institute"/>
            <person name="Lutkenhaus R."/>
            <person name="Traeger S."/>
            <person name="Breuer J."/>
            <person name="Kuo A."/>
            <person name="Lipzen A."/>
            <person name="Pangilinan J."/>
            <person name="Dilworth D."/>
            <person name="Sandor L."/>
            <person name="Poggeler S."/>
            <person name="Barry K."/>
            <person name="Grigoriev I.V."/>
            <person name="Nowrousian M."/>
        </authorList>
    </citation>
    <scope>NUCLEOTIDE SEQUENCE [LARGE SCALE GENOMIC DNA]</scope>
    <source>
        <strain evidence="2 3">CBS 389.68</strain>
    </source>
</reference>
<sequence>MTKPRPDIIIAPAFQGTSSPRFQDAMLVRTEVFVEEQKVPAENELDSDDKTSWHFVAYTSSSSSNIPIPIATARIVLPPYDPHPREGPALHPPSGYLKIGRLATRKAWRGKGVAGLLVEEVVRFASENLGRVVEEWDGRLLAHAQIAVREAWGRMGFLSGSRVEGGEERGYMTSAGDGYFAKSQS</sequence>
<dbReference type="Proteomes" id="UP000298138">
    <property type="component" value="Unassembled WGS sequence"/>
</dbReference>
<evidence type="ECO:0000259" key="1">
    <source>
        <dbReference type="PROSITE" id="PS51186"/>
    </source>
</evidence>
<dbReference type="PROSITE" id="PS51186">
    <property type="entry name" value="GNAT"/>
    <property type="match status" value="1"/>
</dbReference>
<dbReference type="OrthoDB" id="329272at2759"/>
<accession>A0A4S2N5Z1</accession>
<dbReference type="SUPFAM" id="SSF55729">
    <property type="entry name" value="Acyl-CoA N-acyltransferases (Nat)"/>
    <property type="match status" value="1"/>
</dbReference>
<evidence type="ECO:0000313" key="3">
    <source>
        <dbReference type="Proteomes" id="UP000298138"/>
    </source>
</evidence>